<dbReference type="InterPro" id="IPR029052">
    <property type="entry name" value="Metallo-depent_PP-like"/>
</dbReference>
<dbReference type="PANTHER" id="PTHR33393">
    <property type="entry name" value="POLYGLUTAMINE SYNTHESIS ACCESSORY PROTEIN RV0574C-RELATED"/>
    <property type="match status" value="1"/>
</dbReference>
<dbReference type="AlphaFoldDB" id="X7RX22"/>
<dbReference type="HOGENOM" id="CLU_038823_2_1_0"/>
<dbReference type="SMART" id="SM00854">
    <property type="entry name" value="PGA_cap"/>
    <property type="match status" value="1"/>
</dbReference>
<organism evidence="3">
    <name type="scientific">Fusobacterium nucleatum 13_3C</name>
    <dbReference type="NCBI Taxonomy" id="1357398"/>
    <lineage>
        <taxon>Bacteria</taxon>
        <taxon>Fusobacteriati</taxon>
        <taxon>Fusobacteriota</taxon>
        <taxon>Fusobacteriia</taxon>
        <taxon>Fusobacteriales</taxon>
        <taxon>Fusobacteriaceae</taxon>
        <taxon>Fusobacterium</taxon>
    </lineage>
</organism>
<dbReference type="Pfam" id="PF09587">
    <property type="entry name" value="PGA_cap"/>
    <property type="match status" value="1"/>
</dbReference>
<accession>X7RX22</accession>
<dbReference type="InterPro" id="IPR019079">
    <property type="entry name" value="Capsule_synth_CapA"/>
</dbReference>
<evidence type="ECO:0000259" key="2">
    <source>
        <dbReference type="SMART" id="SM00854"/>
    </source>
</evidence>
<dbReference type="InterPro" id="IPR052169">
    <property type="entry name" value="CW_Biosynth-Accessory"/>
</dbReference>
<dbReference type="EMBL" id="JAOZ01000016">
    <property type="protein sequence ID" value="ETZ25370.1"/>
    <property type="molecule type" value="Genomic_DNA"/>
</dbReference>
<dbReference type="PATRIC" id="fig|1357398.3.peg.2353"/>
<dbReference type="OrthoDB" id="9810906at2"/>
<dbReference type="CDD" id="cd07381">
    <property type="entry name" value="MPP_CapA"/>
    <property type="match status" value="1"/>
</dbReference>
<proteinExistence type="inferred from homology"/>
<name>X7RX22_FUSNU</name>
<comment type="caution">
    <text evidence="3">The sequence shown here is derived from an EMBL/GenBank/DDBJ whole genome shotgun (WGS) entry which is preliminary data.</text>
</comment>
<comment type="similarity">
    <text evidence="1">Belongs to the CapA family.</text>
</comment>
<dbReference type="SUPFAM" id="SSF56300">
    <property type="entry name" value="Metallo-dependent phosphatases"/>
    <property type="match status" value="1"/>
</dbReference>
<dbReference type="PANTHER" id="PTHR33393:SF13">
    <property type="entry name" value="PGA BIOSYNTHESIS PROTEIN CAPA"/>
    <property type="match status" value="1"/>
</dbReference>
<dbReference type="Gene3D" id="3.60.21.10">
    <property type="match status" value="1"/>
</dbReference>
<protein>
    <recommendedName>
        <fullName evidence="2">Capsule synthesis protein CapA domain-containing protein</fullName>
    </recommendedName>
</protein>
<gene>
    <name evidence="3" type="ORF">HMPREF2085_02397</name>
</gene>
<reference evidence="3" key="1">
    <citation type="submission" date="2014-01" db="EMBL/GenBank/DDBJ databases">
        <title>The Genome Sequence of Fusobacterium nucleatum 13_3C.</title>
        <authorList>
            <consortium name="The Broad Institute Genomics Platform"/>
            <person name="Earl A."/>
            <person name="Allen-Vercoe E."/>
            <person name="Daigneault M."/>
            <person name="Young S.K."/>
            <person name="Zeng Q."/>
            <person name="Gargeya S."/>
            <person name="Fitzgerald M."/>
            <person name="Abouelleil A."/>
            <person name="Alvarado L."/>
            <person name="Chapman S.B."/>
            <person name="Gainer-Dewar J."/>
            <person name="Goldberg J."/>
            <person name="Griggs A."/>
            <person name="Gujja S."/>
            <person name="Hansen M."/>
            <person name="Howarth C."/>
            <person name="Imamovic A."/>
            <person name="Ireland A."/>
            <person name="Larimer J."/>
            <person name="McCowan C."/>
            <person name="Murphy C."/>
            <person name="Pearson M."/>
            <person name="Poon T.W."/>
            <person name="Priest M."/>
            <person name="Roberts A."/>
            <person name="Saif S."/>
            <person name="Shea T."/>
            <person name="Sykes S."/>
            <person name="Wortman J."/>
            <person name="Nusbaum C."/>
            <person name="Birren B."/>
        </authorList>
    </citation>
    <scope>NUCLEOTIDE SEQUENCE [LARGE SCALE GENOMIC DNA]</scope>
    <source>
        <strain evidence="3">13_3C</strain>
    </source>
</reference>
<evidence type="ECO:0000256" key="1">
    <source>
        <dbReference type="ARBA" id="ARBA00005662"/>
    </source>
</evidence>
<sequence>MKILIGGDVYCFSSKKDIPKVLLSDKLLKKIKTTDYFIVNLEGPITNSNNKNEKIGIHLKNPIKLAESLKRIKVNVVGIANNHIMDFGLEGLKETISLCDANQIISVGAGENLDLSRKHITLKNVLGETLIVIAMCEDEFCWAQENRAGTNPLDPILFYYNYKDLIKNSDNSIVLIHGGKEFIKIPSPRMRKISKFLVDLGVDLVVWQHSHCIGKYEYYKESLIFYGQGNFLFNYPKQTADFYEGALIEFTKQKNKKKFDIIFIKQNLEYFGAREVKINKERFELPKTKTDEYIKNEWESICKFYKPFYLKELLKIKTNTNNINYDREDILKLHNLLKTESNYEVILTILDNLI</sequence>
<feature type="domain" description="Capsule synthesis protein CapA" evidence="2">
    <location>
        <begin position="2"/>
        <end position="235"/>
    </location>
</feature>
<evidence type="ECO:0000313" key="3">
    <source>
        <dbReference type="EMBL" id="ETZ25370.1"/>
    </source>
</evidence>